<protein>
    <submittedName>
        <fullName evidence="1">Uncharacterized protein</fullName>
    </submittedName>
</protein>
<dbReference type="EMBL" id="JAMFLX010000017">
    <property type="protein sequence ID" value="MCL6270825.1"/>
    <property type="molecule type" value="Genomic_DNA"/>
</dbReference>
<comment type="caution">
    <text evidence="1">The sequence shown here is derived from an EMBL/GenBank/DDBJ whole genome shotgun (WGS) entry which is preliminary data.</text>
</comment>
<name>A0ABT0PHG9_9GAMM</name>
<dbReference type="RefSeq" id="WP_249700120.1">
    <property type="nucleotide sequence ID" value="NZ_JAMFLX010000017.1"/>
</dbReference>
<evidence type="ECO:0000313" key="1">
    <source>
        <dbReference type="EMBL" id="MCL6270825.1"/>
    </source>
</evidence>
<sequence>MKRLFPCLCMTLLMASYCYGEDVREIEGLKVFLGDYSEVDASSSEIDTVANFFLEHLMTKGGVDGWIWGISKYKYIEKDFGDLVKLYKFMKFGEDLAKRRLTLFFKSTIDIFMRNDINEVVSKKLLAFMGGEDACLYSGSVNSFTCEAHLPEYLNVDNKDHIYLNPKLLLNKITNLFIDHLGHEFTVYFYEKYLQQSEE</sequence>
<accession>A0ABT0PHG9</accession>
<keyword evidence="2" id="KW-1185">Reference proteome</keyword>
<dbReference type="Proteomes" id="UP001203338">
    <property type="component" value="Unassembled WGS sequence"/>
</dbReference>
<reference evidence="1 2" key="1">
    <citation type="submission" date="2022-05" db="EMBL/GenBank/DDBJ databases">
        <authorList>
            <person name="Park J.-S."/>
        </authorList>
    </citation>
    <scope>NUCLEOTIDE SEQUENCE [LARGE SCALE GENOMIC DNA]</scope>
    <source>
        <strain evidence="1 2">2012CJ34-2</strain>
    </source>
</reference>
<gene>
    <name evidence="1" type="ORF">M3P05_12915</name>
</gene>
<proteinExistence type="predicted"/>
<evidence type="ECO:0000313" key="2">
    <source>
        <dbReference type="Proteomes" id="UP001203338"/>
    </source>
</evidence>
<organism evidence="1 2">
    <name type="scientific">Parendozoicomonas callyspongiae</name>
    <dbReference type="NCBI Taxonomy" id="2942213"/>
    <lineage>
        <taxon>Bacteria</taxon>
        <taxon>Pseudomonadati</taxon>
        <taxon>Pseudomonadota</taxon>
        <taxon>Gammaproteobacteria</taxon>
        <taxon>Oceanospirillales</taxon>
        <taxon>Endozoicomonadaceae</taxon>
        <taxon>Parendozoicomonas</taxon>
    </lineage>
</organism>